<comment type="caution">
    <text evidence="1">The sequence shown here is derived from an EMBL/GenBank/DDBJ whole genome shotgun (WGS) entry which is preliminary data.</text>
</comment>
<dbReference type="EMBL" id="JBGEHV010000061">
    <property type="protein sequence ID" value="MEY8042618.1"/>
    <property type="molecule type" value="Genomic_DNA"/>
</dbReference>
<sequence>MTDPRTSTALVVPPEGLSVWTLHWWHEDTTERKLFLSYEEALHHLATQIRDSWTEEGGRDALSASLRQLTDGQVVSLFYNSEIRLSPVSAESRDRGFAITEDHVRVSGPGEVDLRIAVLRVLDQDPEAPFEHPLTYQLEALGLSVAVFPGRDGPELHLSDDNLPPGLPVTITVDDVRIGSARSVHHLT</sequence>
<protein>
    <submittedName>
        <fullName evidence="1">Uncharacterized protein</fullName>
    </submittedName>
</protein>
<keyword evidence="2" id="KW-1185">Reference proteome</keyword>
<name>A0ABV4CQ37_9PSEU</name>
<evidence type="ECO:0000313" key="2">
    <source>
        <dbReference type="Proteomes" id="UP001564626"/>
    </source>
</evidence>
<evidence type="ECO:0000313" key="1">
    <source>
        <dbReference type="EMBL" id="MEY8042618.1"/>
    </source>
</evidence>
<dbReference type="RefSeq" id="WP_369775470.1">
    <property type="nucleotide sequence ID" value="NZ_JBGEHV010000061.1"/>
</dbReference>
<organism evidence="1 2">
    <name type="scientific">Saccharopolyspora cebuensis</name>
    <dbReference type="NCBI Taxonomy" id="418759"/>
    <lineage>
        <taxon>Bacteria</taxon>
        <taxon>Bacillati</taxon>
        <taxon>Actinomycetota</taxon>
        <taxon>Actinomycetes</taxon>
        <taxon>Pseudonocardiales</taxon>
        <taxon>Pseudonocardiaceae</taxon>
        <taxon>Saccharopolyspora</taxon>
    </lineage>
</organism>
<gene>
    <name evidence="1" type="ORF">AB8O55_24700</name>
</gene>
<dbReference type="Proteomes" id="UP001564626">
    <property type="component" value="Unassembled WGS sequence"/>
</dbReference>
<reference evidence="1 2" key="1">
    <citation type="submission" date="2024-08" db="EMBL/GenBank/DDBJ databases">
        <title>Genome mining of Saccharopolyspora cebuensis PGLac3 from Nigerian medicinal plant.</title>
        <authorList>
            <person name="Ezeobiora C.E."/>
            <person name="Igbokwe N.H."/>
            <person name="Amin D.H."/>
            <person name="Mendie U.E."/>
        </authorList>
    </citation>
    <scope>NUCLEOTIDE SEQUENCE [LARGE SCALE GENOMIC DNA]</scope>
    <source>
        <strain evidence="1 2">PGLac3</strain>
    </source>
</reference>
<accession>A0ABV4CQ37</accession>
<proteinExistence type="predicted"/>